<name>A0A9Y2BAB2_9SPHN</name>
<dbReference type="Pfam" id="PF16747">
    <property type="entry name" value="Adhesin_E"/>
    <property type="match status" value="1"/>
</dbReference>
<feature type="domain" description="Surface-adhesin protein E-like" evidence="1">
    <location>
        <begin position="31"/>
        <end position="128"/>
    </location>
</feature>
<proteinExistence type="predicted"/>
<dbReference type="Proteomes" id="UP001231445">
    <property type="component" value="Chromosome"/>
</dbReference>
<reference evidence="2 3" key="1">
    <citation type="submission" date="2023-06" db="EMBL/GenBank/DDBJ databases">
        <title>Altererythrobacter rubellus NBRC 112769 genome.</title>
        <authorList>
            <person name="Zhang K."/>
        </authorList>
    </citation>
    <scope>NUCLEOTIDE SEQUENCE [LARGE SCALE GENOMIC DNA]</scope>
    <source>
        <strain evidence="2 3">NBRC 112769</strain>
    </source>
</reference>
<gene>
    <name evidence="2" type="ORF">QQX03_03470</name>
</gene>
<keyword evidence="3" id="KW-1185">Reference proteome</keyword>
<evidence type="ECO:0000313" key="3">
    <source>
        <dbReference type="Proteomes" id="UP001231445"/>
    </source>
</evidence>
<dbReference type="AlphaFoldDB" id="A0A9Y2BAB2"/>
<dbReference type="RefSeq" id="WP_285976487.1">
    <property type="nucleotide sequence ID" value="NZ_CP127221.1"/>
</dbReference>
<sequence>MSKWHNFLIFAGPLLLAGCEAQEDQDRDQGWVFLFQSENDRTCAFMDKATINENLSYKRAWLRITNPLPSSKYSDVLFEFDCASRRQRTLQTEAYHNSEQVYLEVEQSAWERIDTDQRNMHAFSVICEIKDRSDGVDAVGNIPPYFCGSPSLIPASDDGSVDCDSVPLPELQRTNGWCS</sequence>
<dbReference type="InterPro" id="IPR031939">
    <property type="entry name" value="Adhesin_E-like"/>
</dbReference>
<accession>A0A9Y2BAB2</accession>
<evidence type="ECO:0000313" key="2">
    <source>
        <dbReference type="EMBL" id="WIW96178.1"/>
    </source>
</evidence>
<organism evidence="2 3">
    <name type="scientific">Altererythrobacter rubellus</name>
    <dbReference type="NCBI Taxonomy" id="2173831"/>
    <lineage>
        <taxon>Bacteria</taxon>
        <taxon>Pseudomonadati</taxon>
        <taxon>Pseudomonadota</taxon>
        <taxon>Alphaproteobacteria</taxon>
        <taxon>Sphingomonadales</taxon>
        <taxon>Erythrobacteraceae</taxon>
        <taxon>Altererythrobacter</taxon>
    </lineage>
</organism>
<evidence type="ECO:0000259" key="1">
    <source>
        <dbReference type="Pfam" id="PF16747"/>
    </source>
</evidence>
<dbReference type="EMBL" id="CP127221">
    <property type="protein sequence ID" value="WIW96178.1"/>
    <property type="molecule type" value="Genomic_DNA"/>
</dbReference>
<dbReference type="KEGG" id="arue:QQX03_03470"/>
<dbReference type="PROSITE" id="PS51257">
    <property type="entry name" value="PROKAR_LIPOPROTEIN"/>
    <property type="match status" value="1"/>
</dbReference>
<protein>
    <recommendedName>
        <fullName evidence="1">Surface-adhesin protein E-like domain-containing protein</fullName>
    </recommendedName>
</protein>